<evidence type="ECO:0000259" key="7">
    <source>
        <dbReference type="PROSITE" id="PS50157"/>
    </source>
</evidence>
<evidence type="ECO:0000313" key="8">
    <source>
        <dbReference type="EMBL" id="TGJ86307.1"/>
    </source>
</evidence>
<evidence type="ECO:0000256" key="3">
    <source>
        <dbReference type="ARBA" id="ARBA00022771"/>
    </source>
</evidence>
<gene>
    <name evidence="8" type="ORF">E0Z10_g2411</name>
</gene>
<dbReference type="AlphaFoldDB" id="A0A4Z0YQY1"/>
<dbReference type="InterPro" id="IPR013087">
    <property type="entry name" value="Znf_C2H2_type"/>
</dbReference>
<dbReference type="STRING" id="37992.A0A4Z0YQY1"/>
<dbReference type="Gene3D" id="3.30.160.60">
    <property type="entry name" value="Classic Zinc Finger"/>
    <property type="match status" value="1"/>
</dbReference>
<name>A0A4Z0YQY1_9PEZI</name>
<keyword evidence="3 5" id="KW-0863">Zinc-finger</keyword>
<feature type="compositionally biased region" description="Low complexity" evidence="6">
    <location>
        <begin position="460"/>
        <end position="486"/>
    </location>
</feature>
<dbReference type="EMBL" id="SKBN01000029">
    <property type="protein sequence ID" value="TGJ86307.1"/>
    <property type="molecule type" value="Genomic_DNA"/>
</dbReference>
<reference evidence="8 9" key="1">
    <citation type="submission" date="2019-03" db="EMBL/GenBank/DDBJ databases">
        <title>Draft genome sequence of Xylaria hypoxylon DSM 108379, a ubiquitous saprotrophic-parasitic fungi on hardwood.</title>
        <authorList>
            <person name="Buettner E."/>
            <person name="Leonhardt S."/>
            <person name="Gebauer A.M."/>
            <person name="Liers C."/>
            <person name="Hofrichter M."/>
            <person name="Kellner H."/>
        </authorList>
    </citation>
    <scope>NUCLEOTIDE SEQUENCE [LARGE SCALE GENOMIC DNA]</scope>
    <source>
        <strain evidence="8 9">DSM 108379</strain>
    </source>
</reference>
<dbReference type="PANTHER" id="PTHR24379:SF121">
    <property type="entry name" value="C2H2-TYPE DOMAIN-CONTAINING PROTEIN"/>
    <property type="match status" value="1"/>
</dbReference>
<feature type="domain" description="C2H2-type" evidence="7">
    <location>
        <begin position="497"/>
        <end position="524"/>
    </location>
</feature>
<evidence type="ECO:0000256" key="2">
    <source>
        <dbReference type="ARBA" id="ARBA00022737"/>
    </source>
</evidence>
<organism evidence="8 9">
    <name type="scientific">Xylaria hypoxylon</name>
    <dbReference type="NCBI Taxonomy" id="37992"/>
    <lineage>
        <taxon>Eukaryota</taxon>
        <taxon>Fungi</taxon>
        <taxon>Dikarya</taxon>
        <taxon>Ascomycota</taxon>
        <taxon>Pezizomycotina</taxon>
        <taxon>Sordariomycetes</taxon>
        <taxon>Xylariomycetidae</taxon>
        <taxon>Xylariales</taxon>
        <taxon>Xylariaceae</taxon>
        <taxon>Xylaria</taxon>
    </lineage>
</organism>
<comment type="caution">
    <text evidence="8">The sequence shown here is derived from an EMBL/GenBank/DDBJ whole genome shotgun (WGS) entry which is preliminary data.</text>
</comment>
<protein>
    <recommendedName>
        <fullName evidence="7">C2H2-type domain-containing protein</fullName>
    </recommendedName>
</protein>
<keyword evidence="2" id="KW-0677">Repeat</keyword>
<feature type="region of interest" description="Disordered" evidence="6">
    <location>
        <begin position="550"/>
        <end position="580"/>
    </location>
</feature>
<dbReference type="OrthoDB" id="654211at2759"/>
<dbReference type="Proteomes" id="UP000297716">
    <property type="component" value="Unassembled WGS sequence"/>
</dbReference>
<dbReference type="SMART" id="SM00355">
    <property type="entry name" value="ZnF_C2H2"/>
    <property type="match status" value="3"/>
</dbReference>
<dbReference type="PROSITE" id="PS00028">
    <property type="entry name" value="ZINC_FINGER_C2H2_1"/>
    <property type="match status" value="2"/>
</dbReference>
<dbReference type="SUPFAM" id="SSF57667">
    <property type="entry name" value="beta-beta-alpha zinc fingers"/>
    <property type="match status" value="1"/>
</dbReference>
<accession>A0A4Z0YQY1</accession>
<evidence type="ECO:0000256" key="6">
    <source>
        <dbReference type="SAM" id="MobiDB-lite"/>
    </source>
</evidence>
<sequence length="580" mass="64281">MSLNTYEMEGSIAFIHNAHYDLGSGNQMDSYNIENSGRQLPAYSFETQQDFGVTHPWSQRPNFRPVYNAELATGPTLDPSCSFRSEVLDDCAGARFYARALEFYLLENEHQSAEFSCPFAACTAQYKNPKSMLQHLKHCKNFAQGKFWCPTCLRWESFRLRSGKRCSWDKDHFARKLLQKSKSVFQSFGSNPSATQQKPNCTLCATCSAQLPDLWMQGDGNIAPFDQAQQPGSQFCELESISVASELSGDSSPKYSPSQSYPYPGFTRKPLVSELSSALTSPNGNSISTGISPSSSTHGEMAPTTRRHNFANILDKAPHRVARFYGETDASNHIMNQHCTSLYRNASTSHDLRALAPDLDASNSGSFATPSNLLPTLTHHTSFRNTPPKLRLETSQDLTVATPDIELFLHGITTSDHHSAMTKELSVTSLPTGIIDTSQPNVEVSLFGPFTSGDDPFAAQQLSSPSNDQSSPVSAISMSNSNSQSSHTGHLSEQDQLKCSVCAQKFKRKAYLRKHLKTHGARDRIPCHLCDEDFTRKDNRTSHLKRIHSVFTQSPSKRRRDSSDSIGSAPQPKRKGLRAE</sequence>
<keyword evidence="9" id="KW-1185">Reference proteome</keyword>
<keyword evidence="4" id="KW-0862">Zinc</keyword>
<dbReference type="PANTHER" id="PTHR24379">
    <property type="entry name" value="KRAB AND ZINC FINGER DOMAIN-CONTAINING"/>
    <property type="match status" value="1"/>
</dbReference>
<keyword evidence="1" id="KW-0479">Metal-binding</keyword>
<feature type="compositionally biased region" description="Low complexity" evidence="6">
    <location>
        <begin position="283"/>
        <end position="297"/>
    </location>
</feature>
<feature type="region of interest" description="Disordered" evidence="6">
    <location>
        <begin position="277"/>
        <end position="302"/>
    </location>
</feature>
<feature type="domain" description="C2H2-type" evidence="7">
    <location>
        <begin position="525"/>
        <end position="549"/>
    </location>
</feature>
<dbReference type="GO" id="GO:0008270">
    <property type="term" value="F:zinc ion binding"/>
    <property type="evidence" value="ECO:0007669"/>
    <property type="project" value="UniProtKB-KW"/>
</dbReference>
<dbReference type="PROSITE" id="PS50157">
    <property type="entry name" value="ZINC_FINGER_C2H2_2"/>
    <property type="match status" value="2"/>
</dbReference>
<evidence type="ECO:0000256" key="5">
    <source>
        <dbReference type="PROSITE-ProRule" id="PRU00042"/>
    </source>
</evidence>
<feature type="region of interest" description="Disordered" evidence="6">
    <location>
        <begin position="456"/>
        <end position="494"/>
    </location>
</feature>
<evidence type="ECO:0000256" key="4">
    <source>
        <dbReference type="ARBA" id="ARBA00022833"/>
    </source>
</evidence>
<evidence type="ECO:0000256" key="1">
    <source>
        <dbReference type="ARBA" id="ARBA00022723"/>
    </source>
</evidence>
<proteinExistence type="predicted"/>
<dbReference type="InterPro" id="IPR036236">
    <property type="entry name" value="Znf_C2H2_sf"/>
</dbReference>
<evidence type="ECO:0000313" key="9">
    <source>
        <dbReference type="Proteomes" id="UP000297716"/>
    </source>
</evidence>